<feature type="signal peptide" evidence="1">
    <location>
        <begin position="1"/>
        <end position="17"/>
    </location>
</feature>
<keyword evidence="3" id="KW-1185">Reference proteome</keyword>
<dbReference type="InterPro" id="IPR021109">
    <property type="entry name" value="Peptidase_aspartic_dom_sf"/>
</dbReference>
<evidence type="ECO:0008006" key="4">
    <source>
        <dbReference type="Google" id="ProtNLM"/>
    </source>
</evidence>
<dbReference type="SUPFAM" id="SSF50630">
    <property type="entry name" value="Acid proteases"/>
    <property type="match status" value="1"/>
</dbReference>
<dbReference type="Gene3D" id="2.40.70.10">
    <property type="entry name" value="Acid Proteases"/>
    <property type="match status" value="2"/>
</dbReference>
<feature type="chain" id="PRO_5018704579" description="Signal protein PDZ" evidence="1">
    <location>
        <begin position="18"/>
        <end position="299"/>
    </location>
</feature>
<reference evidence="2 3" key="1">
    <citation type="submission" date="2018-11" db="EMBL/GenBank/DDBJ databases">
        <title>Draft genome analysis of Rheinheimera mesophila isolated from an industrial waste site.</title>
        <authorList>
            <person name="Yu Q."/>
            <person name="Qi Y."/>
            <person name="Zhang H."/>
            <person name="Lu Y."/>
            <person name="Pu J."/>
        </authorList>
    </citation>
    <scope>NUCLEOTIDE SEQUENCE [LARGE SCALE GENOMIC DNA]</scope>
    <source>
        <strain evidence="2 3">IITR13</strain>
    </source>
</reference>
<sequence length="299" mass="33089">MRTLLVFFLFFSCSVLAEPKIDKEGWLPFVLNNGAVFIEVEIGQETVMALIDSGAEFNGINKSYVERHKDKLNYGSRITVQGVFGEEEVATVTGLATKLFGYEFKLVDLIPVQMQDPVLLLGQPFLSNFIVQFDYPNQKIRLLPHSAVDMKKVANVELKKSRGRNLPVIKVDIAKDQGVWLTLDTGNTGGLVVSRQLAEEQQWLTQFPVVKHGASGVTGSGDVESFQIPYLKVGPYELEDVVVTVPAEGQKMNISDKTSRTTAGVQKGIHAKGLLGYDVLKHFVLTLDTKNWRAHIAAP</sequence>
<dbReference type="CDD" id="cd00303">
    <property type="entry name" value="retropepsin_like"/>
    <property type="match status" value="1"/>
</dbReference>
<dbReference type="Pfam" id="PF13975">
    <property type="entry name" value="gag-asp_proteas"/>
    <property type="match status" value="1"/>
</dbReference>
<gene>
    <name evidence="2" type="ORF">EIK76_04900</name>
</gene>
<dbReference type="OrthoDB" id="3521766at2"/>
<organism evidence="2 3">
    <name type="scientific">Rheinheimera mesophila</name>
    <dbReference type="NCBI Taxonomy" id="1547515"/>
    <lineage>
        <taxon>Bacteria</taxon>
        <taxon>Pseudomonadati</taxon>
        <taxon>Pseudomonadota</taxon>
        <taxon>Gammaproteobacteria</taxon>
        <taxon>Chromatiales</taxon>
        <taxon>Chromatiaceae</taxon>
        <taxon>Rheinheimera</taxon>
    </lineage>
</organism>
<protein>
    <recommendedName>
        <fullName evidence="4">Signal protein PDZ</fullName>
    </recommendedName>
</protein>
<evidence type="ECO:0000256" key="1">
    <source>
        <dbReference type="SAM" id="SignalP"/>
    </source>
</evidence>
<dbReference type="RefSeq" id="WP_046521269.1">
    <property type="nucleotide sequence ID" value="NZ_LAVS01000091.1"/>
</dbReference>
<keyword evidence="1" id="KW-0732">Signal</keyword>
<comment type="caution">
    <text evidence="2">The sequence shown here is derived from an EMBL/GenBank/DDBJ whole genome shotgun (WGS) entry which is preliminary data.</text>
</comment>
<dbReference type="Proteomes" id="UP000276260">
    <property type="component" value="Unassembled WGS sequence"/>
</dbReference>
<proteinExistence type="predicted"/>
<name>A0A3P3QRQ0_9GAMM</name>
<dbReference type="EMBL" id="RRCF01000001">
    <property type="protein sequence ID" value="RRJ23408.1"/>
    <property type="molecule type" value="Genomic_DNA"/>
</dbReference>
<accession>A0A3P3QRQ0</accession>
<evidence type="ECO:0000313" key="2">
    <source>
        <dbReference type="EMBL" id="RRJ23408.1"/>
    </source>
</evidence>
<dbReference type="AlphaFoldDB" id="A0A3P3QRQ0"/>
<evidence type="ECO:0000313" key="3">
    <source>
        <dbReference type="Proteomes" id="UP000276260"/>
    </source>
</evidence>